<evidence type="ECO:0000313" key="2">
    <source>
        <dbReference type="Proteomes" id="UP000681794"/>
    </source>
</evidence>
<name>A0ACD1E7L0_9MICO</name>
<protein>
    <submittedName>
        <fullName evidence="1">Glycosyltransferase</fullName>
        <ecNumber evidence="1">2.4.-.-</ecNumber>
    </submittedName>
</protein>
<keyword evidence="2" id="KW-1185">Reference proteome</keyword>
<organism evidence="1 2">
    <name type="scientific">Curtobacterium aetherium</name>
    <dbReference type="NCBI Taxonomy" id="2841594"/>
    <lineage>
        <taxon>Bacteria</taxon>
        <taxon>Bacillati</taxon>
        <taxon>Actinomycetota</taxon>
        <taxon>Actinomycetes</taxon>
        <taxon>Micrococcales</taxon>
        <taxon>Microbacteriaceae</taxon>
        <taxon>Curtobacterium</taxon>
    </lineage>
</organism>
<evidence type="ECO:0000313" key="1">
    <source>
        <dbReference type="EMBL" id="QWS34804.1"/>
    </source>
</evidence>
<dbReference type="EC" id="2.4.-.-" evidence="1"/>
<gene>
    <name evidence="1" type="ORF">KM842_06650</name>
</gene>
<proteinExistence type="predicted"/>
<keyword evidence="1" id="KW-0328">Glycosyltransferase</keyword>
<dbReference type="Proteomes" id="UP000681794">
    <property type="component" value="Chromosome"/>
</dbReference>
<keyword evidence="1" id="KW-0808">Transferase</keyword>
<sequence length="364" mass="39916">MPDRQLAVFPAYRDNPYLNLMLLAPRARGWDVLESLRTEVLEQHLARLGSGDVFHMQWTAPIVQRADDAAEARARLDRFRSAVDGARGRGARLVWTVHNVLPHDARHLELELELNRYLAGAADVVHVMNVATAEAVAEHYAIDPATVEHVPHPSYQGVHPDTVTRADARASFGLDDADLAVLAFGQMRPYKGLDVLVDAVRRLPAERRPVLLLAGRTTADDRATIDGLLADGTLGDVRAVREHDHVHDGEVQRWFRAADVAVFPYRRVLNSGSLHLAASFGLPAVLPAEPHLLAEFGDEPWIRWFDTAQPAASIAALLGDGAVVHDGPSRDEGARTAAAFSRRLAPFPVSRRYADLLDEVASSA</sequence>
<accession>A0ACD1E7L0</accession>
<dbReference type="EMBL" id="CP076544">
    <property type="protein sequence ID" value="QWS34804.1"/>
    <property type="molecule type" value="Genomic_DNA"/>
</dbReference>
<reference evidence="1" key="1">
    <citation type="submission" date="2021-06" db="EMBL/GenBank/DDBJ databases">
        <authorList>
            <person name="Ellington A.J."/>
            <person name="Bryan N.C."/>
            <person name="Christner B.C."/>
            <person name="Reisch C.R."/>
        </authorList>
    </citation>
    <scope>NUCLEOTIDE SEQUENCE</scope>
    <source>
        <strain evidence="1">L6-1</strain>
    </source>
</reference>